<sequence>MPVASSHPRIIGTLMACRQKISSGSDTPRSLATFISMNIVDSMTIAASRSAIANSGRSWEEERAAEVTAGL</sequence>
<evidence type="ECO:0000313" key="1">
    <source>
        <dbReference type="EMBL" id="GGN48113.1"/>
    </source>
</evidence>
<protein>
    <submittedName>
        <fullName evidence="1">Uncharacterized protein</fullName>
    </submittedName>
</protein>
<dbReference type="EMBL" id="BMLK01000007">
    <property type="protein sequence ID" value="GGN48113.1"/>
    <property type="molecule type" value="Genomic_DNA"/>
</dbReference>
<evidence type="ECO:0000313" key="2">
    <source>
        <dbReference type="Proteomes" id="UP000605099"/>
    </source>
</evidence>
<comment type="caution">
    <text evidence="1">The sequence shown here is derived from an EMBL/GenBank/DDBJ whole genome shotgun (WGS) entry which is preliminary data.</text>
</comment>
<accession>A0ABQ2JJS1</accession>
<proteinExistence type="predicted"/>
<gene>
    <name evidence="1" type="ORF">GCM10011349_17320</name>
</gene>
<dbReference type="Proteomes" id="UP000605099">
    <property type="component" value="Unassembled WGS sequence"/>
</dbReference>
<name>A0ABQ2JJS1_9SPHN</name>
<organism evidence="1 2">
    <name type="scientific">Novosphingobium indicum</name>
    <dbReference type="NCBI Taxonomy" id="462949"/>
    <lineage>
        <taxon>Bacteria</taxon>
        <taxon>Pseudomonadati</taxon>
        <taxon>Pseudomonadota</taxon>
        <taxon>Alphaproteobacteria</taxon>
        <taxon>Sphingomonadales</taxon>
        <taxon>Sphingomonadaceae</taxon>
        <taxon>Novosphingobium</taxon>
    </lineage>
</organism>
<keyword evidence="2" id="KW-1185">Reference proteome</keyword>
<reference evidence="2" key="1">
    <citation type="journal article" date="2019" name="Int. J. Syst. Evol. Microbiol.">
        <title>The Global Catalogue of Microorganisms (GCM) 10K type strain sequencing project: providing services to taxonomists for standard genome sequencing and annotation.</title>
        <authorList>
            <consortium name="The Broad Institute Genomics Platform"/>
            <consortium name="The Broad Institute Genome Sequencing Center for Infectious Disease"/>
            <person name="Wu L."/>
            <person name="Ma J."/>
        </authorList>
    </citation>
    <scope>NUCLEOTIDE SEQUENCE [LARGE SCALE GENOMIC DNA]</scope>
    <source>
        <strain evidence="2">CGMCC 1.6784</strain>
    </source>
</reference>